<dbReference type="GO" id="GO:0051537">
    <property type="term" value="F:2 iron, 2 sulfur cluster binding"/>
    <property type="evidence" value="ECO:0007669"/>
    <property type="project" value="TreeGrafter"/>
</dbReference>
<sequence length="129" mass="13855">MASKLTATVRAVGSKRLSVPQRAALVLTKAAVDRVKALLAAKKDVIGLRVGVKHRGCNGLTYVLDYATEKGKFDAEVQQDGVKVFIDSKAQLTLLGTEMDYVETELSSEFVFNNPNVKGTCGCGESFTV</sequence>
<dbReference type="PANTHER" id="PTHR10072:SF41">
    <property type="entry name" value="IRON-SULFUR CLUSTER ASSEMBLY 1 HOMOLOG, MITOCHONDRIAL"/>
    <property type="match status" value="1"/>
</dbReference>
<accession>A0A023FGU2</accession>
<dbReference type="InterPro" id="IPR035903">
    <property type="entry name" value="HesB-like_dom_sf"/>
</dbReference>
<dbReference type="Gene3D" id="2.60.300.12">
    <property type="entry name" value="HesB-like domain"/>
    <property type="match status" value="1"/>
</dbReference>
<organism evidence="4">
    <name type="scientific">Amblyomma cajennense</name>
    <name type="common">Cayenne tick</name>
    <name type="synonym">Acarus cajennensis</name>
    <dbReference type="NCBI Taxonomy" id="34607"/>
    <lineage>
        <taxon>Eukaryota</taxon>
        <taxon>Metazoa</taxon>
        <taxon>Ecdysozoa</taxon>
        <taxon>Arthropoda</taxon>
        <taxon>Chelicerata</taxon>
        <taxon>Arachnida</taxon>
        <taxon>Acari</taxon>
        <taxon>Parasitiformes</taxon>
        <taxon>Ixodida</taxon>
        <taxon>Ixodoidea</taxon>
        <taxon>Ixodidae</taxon>
        <taxon>Amblyomminae</taxon>
        <taxon>Amblyomma</taxon>
    </lineage>
</organism>
<evidence type="ECO:0000313" key="4">
    <source>
        <dbReference type="EMBL" id="JAC20224.1"/>
    </source>
</evidence>
<evidence type="ECO:0000256" key="1">
    <source>
        <dbReference type="ARBA" id="ARBA00006718"/>
    </source>
</evidence>
<dbReference type="PROSITE" id="PS01152">
    <property type="entry name" value="HESB"/>
    <property type="match status" value="1"/>
</dbReference>
<evidence type="ECO:0000256" key="2">
    <source>
        <dbReference type="ARBA" id="ARBA00039743"/>
    </source>
</evidence>
<dbReference type="PANTHER" id="PTHR10072">
    <property type="entry name" value="IRON-SULFUR CLUSTER ASSEMBLY PROTEIN"/>
    <property type="match status" value="1"/>
</dbReference>
<evidence type="ECO:0000259" key="3">
    <source>
        <dbReference type="Pfam" id="PF01521"/>
    </source>
</evidence>
<dbReference type="InterPro" id="IPR000361">
    <property type="entry name" value="ATAP_core_dom"/>
</dbReference>
<name>A0A023FGU2_AMBCJ</name>
<proteinExistence type="evidence at transcript level"/>
<reference evidence="4" key="1">
    <citation type="submission" date="2014-03" db="EMBL/GenBank/DDBJ databases">
        <title>The sialotranscriptome of Amblyomma triste, Amblyomma parvum and Amblyomma cajennense ticks, uncovered by 454-based RNA-seq.</title>
        <authorList>
            <person name="Garcia G.R."/>
            <person name="Gardinassi L.G."/>
            <person name="Ribeiro J.M."/>
            <person name="Anatriello E."/>
            <person name="Ferreira B.R."/>
            <person name="Moreira H.N."/>
            <person name="Mafra C."/>
            <person name="Olegario M.M."/>
            <person name="Szabo P.J."/>
            <person name="Miranda-Santos I.K."/>
            <person name="Maruyama S.R."/>
        </authorList>
    </citation>
    <scope>NUCLEOTIDE SEQUENCE</scope>
    <source>
        <strain evidence="4">Uberlandia</strain>
        <tissue evidence="4">Salivary glands</tissue>
    </source>
</reference>
<dbReference type="InterPro" id="IPR016092">
    <property type="entry name" value="ATAP"/>
</dbReference>
<dbReference type="FunFam" id="2.60.300.12:FF:000001">
    <property type="entry name" value="Iron-binding protein IscA"/>
    <property type="match status" value="1"/>
</dbReference>
<dbReference type="GO" id="GO:0016226">
    <property type="term" value="P:iron-sulfur cluster assembly"/>
    <property type="evidence" value="ECO:0007669"/>
    <property type="project" value="InterPro"/>
</dbReference>
<dbReference type="NCBIfam" id="TIGR00049">
    <property type="entry name" value="iron-sulfur cluster assembly accessory protein"/>
    <property type="match status" value="1"/>
</dbReference>
<dbReference type="GO" id="GO:0005739">
    <property type="term" value="C:mitochondrion"/>
    <property type="evidence" value="ECO:0007669"/>
    <property type="project" value="TreeGrafter"/>
</dbReference>
<dbReference type="Pfam" id="PF01521">
    <property type="entry name" value="Fe-S_biosyn"/>
    <property type="match status" value="1"/>
</dbReference>
<dbReference type="AlphaFoldDB" id="A0A023FGU2"/>
<comment type="similarity">
    <text evidence="1">Belongs to the HesB/IscA family.</text>
</comment>
<dbReference type="SUPFAM" id="SSF89360">
    <property type="entry name" value="HesB-like domain"/>
    <property type="match status" value="1"/>
</dbReference>
<protein>
    <recommendedName>
        <fullName evidence="2">Iron-sulfur cluster assembly 1 homolog, mitochondrial</fullName>
    </recommendedName>
</protein>
<feature type="domain" description="Core" evidence="3">
    <location>
        <begin position="25"/>
        <end position="125"/>
    </location>
</feature>
<dbReference type="EMBL" id="GBBK01004258">
    <property type="protein sequence ID" value="JAC20224.1"/>
    <property type="molecule type" value="mRNA"/>
</dbReference>
<dbReference type="InterPro" id="IPR017870">
    <property type="entry name" value="FeS_cluster_insertion_CS"/>
</dbReference>
<dbReference type="InterPro" id="IPR050322">
    <property type="entry name" value="Fe-S_cluster_asmbl/transfer"/>
</dbReference>